<feature type="compositionally biased region" description="Polar residues" evidence="9">
    <location>
        <begin position="1188"/>
        <end position="1201"/>
    </location>
</feature>
<feature type="DNA-binding region" description="Homeobox" evidence="8">
    <location>
        <begin position="1115"/>
        <end position="1177"/>
    </location>
</feature>
<evidence type="ECO:0000256" key="3">
    <source>
        <dbReference type="ARBA" id="ARBA00023015"/>
    </source>
</evidence>
<comment type="caution">
    <text evidence="11">The sequence shown here is derived from an EMBL/GenBank/DDBJ whole genome shotgun (WGS) entry which is preliminary data.</text>
</comment>
<accession>A0ABR2NWZ0</accession>
<keyword evidence="3" id="KW-0805">Transcription regulation</keyword>
<proteinExistence type="inferred from homology"/>
<evidence type="ECO:0000256" key="1">
    <source>
        <dbReference type="ARBA" id="ARBA00004123"/>
    </source>
</evidence>
<evidence type="ECO:0000256" key="6">
    <source>
        <dbReference type="ARBA" id="ARBA00023163"/>
    </source>
</evidence>
<name>A0ABR2NWZ0_9ROSI</name>
<dbReference type="SMART" id="SM00574">
    <property type="entry name" value="POX"/>
    <property type="match status" value="2"/>
</dbReference>
<dbReference type="InterPro" id="IPR001356">
    <property type="entry name" value="HD"/>
</dbReference>
<feature type="region of interest" description="Disordered" evidence="9">
    <location>
        <begin position="531"/>
        <end position="553"/>
    </location>
</feature>
<dbReference type="EMBL" id="JBBPBN010000096">
    <property type="protein sequence ID" value="KAK8980490.1"/>
    <property type="molecule type" value="Genomic_DNA"/>
</dbReference>
<dbReference type="Pfam" id="PF07526">
    <property type="entry name" value="POX"/>
    <property type="match status" value="2"/>
</dbReference>
<dbReference type="InterPro" id="IPR050224">
    <property type="entry name" value="TALE_homeobox"/>
</dbReference>
<evidence type="ECO:0000256" key="2">
    <source>
        <dbReference type="ARBA" id="ARBA00006454"/>
    </source>
</evidence>
<dbReference type="InterPro" id="IPR009057">
    <property type="entry name" value="Homeodomain-like_sf"/>
</dbReference>
<evidence type="ECO:0000256" key="4">
    <source>
        <dbReference type="ARBA" id="ARBA00023125"/>
    </source>
</evidence>
<evidence type="ECO:0000256" key="9">
    <source>
        <dbReference type="SAM" id="MobiDB-lite"/>
    </source>
</evidence>
<sequence length="1213" mass="134969">MPVAYRKHTRGSNVSSLFAPPLRRSFSLGGFQDLPADHCFIGRKQIMATYYPSFSNQKDNLSTNCVGEHKPISYHGASSDPDNSTTYPNQASSMGEFSEMLSGTSLSIQNCVQIPTMDGRNEMSFIPPSSDALQSVDGQLNITTSNSICNPVAGNQNSQSQGLSLSLSSQMPSDVSLPSLQYTYQAYSSFFSGHLPFSGKARIPCTGDESKISKELKTSNDLQCGYHGDNNDAFEANALSNLQGSINHKQMCSEIYQFQPGFASTNLNSKYLKVAQELLNEVINVQQALKQPHLDKNASSQPKSSNGMSSEPSKSINTSSELSTAERQDLQNKKTKLFSMLDEVDRRYRQYYHQMKIVVSSFDVVAGCGAAKPYTALALQTISRHFRCLRDAISGQIQLTQKSLGENDNSSNNQVAAIPRLRYVDHQLRQQRALQQLGVMRNAWRPQRGLPESSVSVLRAWLFEHFLHPYPKDSEKIMLAKQTGLTRNQVANWFINARVRLWKPMIEEMYKEEFGEMDSNFKSSLENAAKAMGKNSSASEDRGEESQESMTSKVACADNVQPGQVQHSKPEHIPNVELNMPISRSMFQNIAIGNTGSSSGMKLNVDQMGNMESNNPYPDTVIPSGQHGHGTLMAGDAMYDLTELSGFTTGSQVSLALGLRNHENNAFPMSGETDMRGNHRVASSAGPETVDFHFMEAGNQQDRALSCLGCNCAKLSTHYPFQLCQPLLQVPCLMLSNLHIRFLMLVTWWNGDLSLFSDTLVDSVTHHSLIWDSTPNPTSSMLHHFIVSDSVTSQNQLLGQQFDAYGSSLRGNHNAFPQSLGLFPSIQSLGERMSRSMDLLPSPIATEESEISQTRHLMDLLGAANESNSNHQTQRLSLSLGSHRLGSSLNSNFASSSYFLSGAEAVSDDYPFTGHTFASSSTTLHRPYGAESFANAIANSRYLRPTQSLLDELVNVGCKNVEENLFGKSYLGDIAGGSRLSSELKAEFCSNEIALPEKHELQIRLSKLIGLLEEVEVRYEKYYQQMEDVVSLFESLAGIGAARSYTTLALQTMFKHFSNLRDAIISQINVIRRKLSHDLPRINRALSQLSLFDQDSRRNRLSLQQFGMIPSQRQTWRPIRGLPETSVAILRSWLFEHFLHPYPTDSEKLMLASQTGLTKNQVSNWFINARVRLWKPMIEEMYKEEFAESQQDSDPSVASSSMRREGVTDQTQD</sequence>
<dbReference type="Gene3D" id="1.10.10.60">
    <property type="entry name" value="Homeodomain-like"/>
    <property type="match status" value="2"/>
</dbReference>
<feature type="DNA-binding region" description="Homeobox" evidence="8">
    <location>
        <begin position="443"/>
        <end position="505"/>
    </location>
</feature>
<evidence type="ECO:0000256" key="5">
    <source>
        <dbReference type="ARBA" id="ARBA00023155"/>
    </source>
</evidence>
<gene>
    <name evidence="11" type="ORF">V6N11_029050</name>
</gene>
<evidence type="ECO:0000313" key="11">
    <source>
        <dbReference type="EMBL" id="KAK8980490.1"/>
    </source>
</evidence>
<evidence type="ECO:0000256" key="7">
    <source>
        <dbReference type="ARBA" id="ARBA00023242"/>
    </source>
</evidence>
<comment type="subcellular location">
    <subcellularLocation>
        <location evidence="1 8">Nucleus</location>
    </subcellularLocation>
</comment>
<dbReference type="InterPro" id="IPR006563">
    <property type="entry name" value="POX_dom"/>
</dbReference>
<feature type="compositionally biased region" description="Polar residues" evidence="9">
    <location>
        <begin position="297"/>
        <end position="323"/>
    </location>
</feature>
<protein>
    <recommendedName>
        <fullName evidence="10">Homeobox domain-containing protein</fullName>
    </recommendedName>
</protein>
<dbReference type="PANTHER" id="PTHR11850">
    <property type="entry name" value="HOMEOBOX PROTEIN TRANSCRIPTION FACTORS"/>
    <property type="match status" value="1"/>
</dbReference>
<evidence type="ECO:0000256" key="8">
    <source>
        <dbReference type="PROSITE-ProRule" id="PRU00108"/>
    </source>
</evidence>
<keyword evidence="12" id="KW-1185">Reference proteome</keyword>
<feature type="domain" description="Homeobox" evidence="10">
    <location>
        <begin position="441"/>
        <end position="504"/>
    </location>
</feature>
<keyword evidence="6" id="KW-0804">Transcription</keyword>
<evidence type="ECO:0000313" key="12">
    <source>
        <dbReference type="Proteomes" id="UP001396334"/>
    </source>
</evidence>
<feature type="region of interest" description="Disordered" evidence="9">
    <location>
        <begin position="290"/>
        <end position="329"/>
    </location>
</feature>
<keyword evidence="7 8" id="KW-0539">Nucleus</keyword>
<dbReference type="Proteomes" id="UP001396334">
    <property type="component" value="Unassembled WGS sequence"/>
</dbReference>
<keyword evidence="5 8" id="KW-0371">Homeobox</keyword>
<dbReference type="Pfam" id="PF05920">
    <property type="entry name" value="Homeobox_KN"/>
    <property type="match status" value="2"/>
</dbReference>
<dbReference type="CDD" id="cd00086">
    <property type="entry name" value="homeodomain"/>
    <property type="match status" value="2"/>
</dbReference>
<feature type="domain" description="Homeobox" evidence="10">
    <location>
        <begin position="1113"/>
        <end position="1176"/>
    </location>
</feature>
<feature type="region of interest" description="Disordered" evidence="9">
    <location>
        <begin position="1185"/>
        <end position="1213"/>
    </location>
</feature>
<reference evidence="11 12" key="1">
    <citation type="journal article" date="2024" name="G3 (Bethesda)">
        <title>Genome assembly of Hibiscus sabdariffa L. provides insights into metabolisms of medicinal natural products.</title>
        <authorList>
            <person name="Kim T."/>
        </authorList>
    </citation>
    <scope>NUCLEOTIDE SEQUENCE [LARGE SCALE GENOMIC DNA]</scope>
    <source>
        <strain evidence="11">TK-2024</strain>
        <tissue evidence="11">Old leaves</tissue>
    </source>
</reference>
<comment type="similarity">
    <text evidence="2">Belongs to the TALE/BELL homeobox family.</text>
</comment>
<evidence type="ECO:0000259" key="10">
    <source>
        <dbReference type="PROSITE" id="PS50071"/>
    </source>
</evidence>
<keyword evidence="4 8" id="KW-0238">DNA-binding</keyword>
<dbReference type="InterPro" id="IPR008422">
    <property type="entry name" value="KN_HD"/>
</dbReference>
<organism evidence="11 12">
    <name type="scientific">Hibiscus sabdariffa</name>
    <name type="common">roselle</name>
    <dbReference type="NCBI Taxonomy" id="183260"/>
    <lineage>
        <taxon>Eukaryota</taxon>
        <taxon>Viridiplantae</taxon>
        <taxon>Streptophyta</taxon>
        <taxon>Embryophyta</taxon>
        <taxon>Tracheophyta</taxon>
        <taxon>Spermatophyta</taxon>
        <taxon>Magnoliopsida</taxon>
        <taxon>eudicotyledons</taxon>
        <taxon>Gunneridae</taxon>
        <taxon>Pentapetalae</taxon>
        <taxon>rosids</taxon>
        <taxon>malvids</taxon>
        <taxon>Malvales</taxon>
        <taxon>Malvaceae</taxon>
        <taxon>Malvoideae</taxon>
        <taxon>Hibiscus</taxon>
    </lineage>
</organism>
<dbReference type="PROSITE" id="PS50071">
    <property type="entry name" value="HOMEOBOX_2"/>
    <property type="match status" value="2"/>
</dbReference>
<dbReference type="SUPFAM" id="SSF46689">
    <property type="entry name" value="Homeodomain-like"/>
    <property type="match status" value="2"/>
</dbReference>
<dbReference type="SMART" id="SM00389">
    <property type="entry name" value="HOX"/>
    <property type="match status" value="2"/>
</dbReference>